<feature type="compositionally biased region" description="Basic and acidic residues" evidence="1">
    <location>
        <begin position="579"/>
        <end position="589"/>
    </location>
</feature>
<keyword evidence="3" id="KW-1185">Reference proteome</keyword>
<feature type="compositionally biased region" description="Polar residues" evidence="1">
    <location>
        <begin position="18"/>
        <end position="27"/>
    </location>
</feature>
<organism evidence="2 3">
    <name type="scientific">Bursaphelenchus okinawaensis</name>
    <dbReference type="NCBI Taxonomy" id="465554"/>
    <lineage>
        <taxon>Eukaryota</taxon>
        <taxon>Metazoa</taxon>
        <taxon>Ecdysozoa</taxon>
        <taxon>Nematoda</taxon>
        <taxon>Chromadorea</taxon>
        <taxon>Rhabditida</taxon>
        <taxon>Tylenchina</taxon>
        <taxon>Tylenchomorpha</taxon>
        <taxon>Aphelenchoidea</taxon>
        <taxon>Aphelenchoididae</taxon>
        <taxon>Bursaphelenchus</taxon>
    </lineage>
</organism>
<dbReference type="EMBL" id="CAJFDH010000002">
    <property type="protein sequence ID" value="CAD5213110.1"/>
    <property type="molecule type" value="Genomic_DNA"/>
</dbReference>
<evidence type="ECO:0000313" key="2">
    <source>
        <dbReference type="EMBL" id="CAD5213110.1"/>
    </source>
</evidence>
<feature type="region of interest" description="Disordered" evidence="1">
    <location>
        <begin position="1"/>
        <end position="29"/>
    </location>
</feature>
<dbReference type="EMBL" id="CAJFCW020000002">
    <property type="protein sequence ID" value="CAG9099148.1"/>
    <property type="molecule type" value="Genomic_DNA"/>
</dbReference>
<dbReference type="AlphaFoldDB" id="A0A811KD01"/>
<evidence type="ECO:0000313" key="3">
    <source>
        <dbReference type="Proteomes" id="UP000614601"/>
    </source>
</evidence>
<protein>
    <submittedName>
        <fullName evidence="2">Uncharacterized protein</fullName>
    </submittedName>
</protein>
<name>A0A811KD01_9BILA</name>
<comment type="caution">
    <text evidence="2">The sequence shown here is derived from an EMBL/GenBank/DDBJ whole genome shotgun (WGS) entry which is preliminary data.</text>
</comment>
<proteinExistence type="predicted"/>
<evidence type="ECO:0000256" key="1">
    <source>
        <dbReference type="SAM" id="MobiDB-lite"/>
    </source>
</evidence>
<feature type="compositionally biased region" description="Polar residues" evidence="1">
    <location>
        <begin position="559"/>
        <end position="578"/>
    </location>
</feature>
<gene>
    <name evidence="2" type="ORF">BOKJ2_LOCUS4911</name>
</gene>
<reference evidence="2" key="1">
    <citation type="submission" date="2020-09" db="EMBL/GenBank/DDBJ databases">
        <authorList>
            <person name="Kikuchi T."/>
        </authorList>
    </citation>
    <scope>NUCLEOTIDE SEQUENCE</scope>
    <source>
        <strain evidence="2">SH1</strain>
    </source>
</reference>
<sequence>MSYGGAGYTSSGADEQQRYGNGTSYPTGVNGPMVYRPLLEDGINASHGYGKPLLPPAELNGVSGYGKPLQPPPGFSEQARYGNPVLMPPRINAPHGYDRTVPIPPKGNVPPVFNGQAPPPFGNNCAATVNNGSATVNNVPATVNNRSYDGIEAGVPSINNNEIASCTYGTSQVGHNGTLFQQTNGGGFVNHGRAGFDNLNTGNDKQFNLNSTETDNCFNGEDSRQNFNAEDSQKDKKADDRFNLLFGDESRFQALCNKDHYQVYQSQMEVIKSFYKKALSNLKDNQLTSLPDIDETFFNLKMISREGKLDSYIVKGMKKHVETDDNVDGIFGFCKLLQAYTDQRWLEDETEDSDEIVSNLIHQDEPTSLMYGLDDERYNSTFKNAVKWEAVCKPEHLEVYKSQVEILRRFYKVCRIALMKKDLGMELHEFDETIMDCIEDATFGNLDNYMVNALKRVLNDKCRNNDKLLEAYYALVAYRLLKYQGEDSRPNVRVPRDHEKAHQDTAQCHQEAAQCRQETAPSFETNQYTEGLASALDCPQHTSEFERLQQFYEAVMTNPNTGNDKQFNLNSTETNNRVSGEDSQKDNKADDRFNLLFGDESRFQALCNKDHYQVYQSQMEVIKSFYKKSSVQFKRQSIYKSRV</sequence>
<feature type="region of interest" description="Disordered" evidence="1">
    <location>
        <begin position="559"/>
        <end position="589"/>
    </location>
</feature>
<dbReference type="Proteomes" id="UP000783686">
    <property type="component" value="Unassembled WGS sequence"/>
</dbReference>
<accession>A0A811KD01</accession>
<dbReference type="Proteomes" id="UP000614601">
    <property type="component" value="Unassembled WGS sequence"/>
</dbReference>